<proteinExistence type="predicted"/>
<keyword evidence="3" id="KW-1185">Reference proteome</keyword>
<evidence type="ECO:0000259" key="1">
    <source>
        <dbReference type="PROSITE" id="PS51819"/>
    </source>
</evidence>
<dbReference type="SUPFAM" id="SSF54593">
    <property type="entry name" value="Glyoxalase/Bleomycin resistance protein/Dihydroxybiphenyl dioxygenase"/>
    <property type="match status" value="1"/>
</dbReference>
<dbReference type="PANTHER" id="PTHR36437:SF2">
    <property type="entry name" value="GLYOXALASE_BLEOMYCIN RESISTANCE PROTEIN_DIOXYGENASE"/>
    <property type="match status" value="1"/>
</dbReference>
<feature type="domain" description="VOC" evidence="1">
    <location>
        <begin position="1"/>
        <end position="115"/>
    </location>
</feature>
<dbReference type="InterPro" id="IPR004360">
    <property type="entry name" value="Glyas_Fos-R_dOase_dom"/>
</dbReference>
<dbReference type="InterPro" id="IPR037523">
    <property type="entry name" value="VOC_core"/>
</dbReference>
<comment type="caution">
    <text evidence="2">The sequence shown here is derived from an EMBL/GenBank/DDBJ whole genome shotgun (WGS) entry which is preliminary data.</text>
</comment>
<dbReference type="EMBL" id="BJYK01000004">
    <property type="protein sequence ID" value="GEN79858.1"/>
    <property type="molecule type" value="Genomic_DNA"/>
</dbReference>
<gene>
    <name evidence="2" type="ORF">AFE02nite_15920</name>
</gene>
<dbReference type="InterPro" id="IPR029068">
    <property type="entry name" value="Glyas_Bleomycin-R_OHBP_Dase"/>
</dbReference>
<dbReference type="PROSITE" id="PS51819">
    <property type="entry name" value="VOC"/>
    <property type="match status" value="1"/>
</dbReference>
<evidence type="ECO:0000313" key="3">
    <source>
        <dbReference type="Proteomes" id="UP000321484"/>
    </source>
</evidence>
<dbReference type="PANTHER" id="PTHR36437">
    <property type="entry name" value="GLYOXALASE/BLEOMYCIN RESISTANCE PROTEIN/DIOXYGENASE"/>
    <property type="match status" value="1"/>
</dbReference>
<sequence length="119" mass="12621">MLSVSLPVTDQDAALAFYTQVLGCELRFDAVVPPGVRMIEVVPPGSEVGLLLLPPDSPIPVALRLGTDDADAAYARLAAVDGVVHHNDEVLRWDGVPPMFHFSDPEGNSLVYLEDAAAG</sequence>
<dbReference type="Proteomes" id="UP000321484">
    <property type="component" value="Unassembled WGS sequence"/>
</dbReference>
<dbReference type="Pfam" id="PF00903">
    <property type="entry name" value="Glyoxalase"/>
    <property type="match status" value="1"/>
</dbReference>
<accession>A0A511YXC7</accession>
<reference evidence="2 3" key="1">
    <citation type="submission" date="2019-07" db="EMBL/GenBank/DDBJ databases">
        <title>Whole genome shotgun sequence of Actinotalea fermentans NBRC 105374.</title>
        <authorList>
            <person name="Hosoyama A."/>
            <person name="Uohara A."/>
            <person name="Ohji S."/>
            <person name="Ichikawa N."/>
        </authorList>
    </citation>
    <scope>NUCLEOTIDE SEQUENCE [LARGE SCALE GENOMIC DNA]</scope>
    <source>
        <strain evidence="2 3">NBRC 105374</strain>
    </source>
</reference>
<dbReference type="AlphaFoldDB" id="A0A511YXC7"/>
<dbReference type="Gene3D" id="3.10.180.10">
    <property type="entry name" value="2,3-Dihydroxybiphenyl 1,2-Dioxygenase, domain 1"/>
    <property type="match status" value="1"/>
</dbReference>
<name>A0A511YXC7_9CELL</name>
<organism evidence="2 3">
    <name type="scientific">Actinotalea fermentans</name>
    <dbReference type="NCBI Taxonomy" id="43671"/>
    <lineage>
        <taxon>Bacteria</taxon>
        <taxon>Bacillati</taxon>
        <taxon>Actinomycetota</taxon>
        <taxon>Actinomycetes</taxon>
        <taxon>Micrococcales</taxon>
        <taxon>Cellulomonadaceae</taxon>
        <taxon>Actinotalea</taxon>
    </lineage>
</organism>
<evidence type="ECO:0000313" key="2">
    <source>
        <dbReference type="EMBL" id="GEN79858.1"/>
    </source>
</evidence>
<protein>
    <recommendedName>
        <fullName evidence="1">VOC domain-containing protein</fullName>
    </recommendedName>
</protein>